<dbReference type="SUPFAM" id="SSF51215">
    <property type="entry name" value="Regulatory protein AraC"/>
    <property type="match status" value="1"/>
</dbReference>
<dbReference type="InterPro" id="IPR014710">
    <property type="entry name" value="RmlC-like_jellyroll"/>
</dbReference>
<dbReference type="Proteomes" id="UP001597540">
    <property type="component" value="Unassembled WGS sequence"/>
</dbReference>
<keyword evidence="3" id="KW-0804">Transcription</keyword>
<dbReference type="PANTHER" id="PTHR43280">
    <property type="entry name" value="ARAC-FAMILY TRANSCRIPTIONAL REGULATOR"/>
    <property type="match status" value="1"/>
</dbReference>
<evidence type="ECO:0000256" key="1">
    <source>
        <dbReference type="ARBA" id="ARBA00023015"/>
    </source>
</evidence>
<dbReference type="Pfam" id="PF07883">
    <property type="entry name" value="Cupin_2"/>
    <property type="match status" value="1"/>
</dbReference>
<dbReference type="EMBL" id="JBHUMJ010000002">
    <property type="protein sequence ID" value="MFD2700845.1"/>
    <property type="molecule type" value="Genomic_DNA"/>
</dbReference>
<dbReference type="Gene3D" id="2.60.120.10">
    <property type="entry name" value="Jelly Rolls"/>
    <property type="match status" value="1"/>
</dbReference>
<organism evidence="5 6">
    <name type="scientific">Paenibacillus shunpengii</name>
    <dbReference type="NCBI Taxonomy" id="2054424"/>
    <lineage>
        <taxon>Bacteria</taxon>
        <taxon>Bacillati</taxon>
        <taxon>Bacillota</taxon>
        <taxon>Bacilli</taxon>
        <taxon>Bacillales</taxon>
        <taxon>Paenibacillaceae</taxon>
        <taxon>Paenibacillus</taxon>
    </lineage>
</organism>
<dbReference type="PROSITE" id="PS01124">
    <property type="entry name" value="HTH_ARAC_FAMILY_2"/>
    <property type="match status" value="1"/>
</dbReference>
<evidence type="ECO:0000256" key="3">
    <source>
        <dbReference type="ARBA" id="ARBA00023163"/>
    </source>
</evidence>
<name>A0ABW5SN64_9BACL</name>
<comment type="caution">
    <text evidence="5">The sequence shown here is derived from an EMBL/GenBank/DDBJ whole genome shotgun (WGS) entry which is preliminary data.</text>
</comment>
<dbReference type="Pfam" id="PF12833">
    <property type="entry name" value="HTH_18"/>
    <property type="match status" value="1"/>
</dbReference>
<evidence type="ECO:0000313" key="5">
    <source>
        <dbReference type="EMBL" id="MFD2700845.1"/>
    </source>
</evidence>
<dbReference type="InterPro" id="IPR018060">
    <property type="entry name" value="HTH_AraC"/>
</dbReference>
<dbReference type="Gene3D" id="1.10.10.60">
    <property type="entry name" value="Homeodomain-like"/>
    <property type="match status" value="2"/>
</dbReference>
<keyword evidence="1" id="KW-0805">Transcription regulation</keyword>
<dbReference type="SMART" id="SM00342">
    <property type="entry name" value="HTH_ARAC"/>
    <property type="match status" value="1"/>
</dbReference>
<gene>
    <name evidence="5" type="ORF">ACFSVM_10230</name>
</gene>
<evidence type="ECO:0000256" key="2">
    <source>
        <dbReference type="ARBA" id="ARBA00023125"/>
    </source>
</evidence>
<dbReference type="InterPro" id="IPR009057">
    <property type="entry name" value="Homeodomain-like_sf"/>
</dbReference>
<accession>A0ABW5SN64</accession>
<dbReference type="PROSITE" id="PS00041">
    <property type="entry name" value="HTH_ARAC_FAMILY_1"/>
    <property type="match status" value="1"/>
</dbReference>
<dbReference type="InterPro" id="IPR037923">
    <property type="entry name" value="HTH-like"/>
</dbReference>
<sequence>MHEVILLGSEYPLVRDIGTTYTQGRWIHPERVADYHVCIYCIQGQMQVVEDGKEYILRDGDIMFLKKGVHHWGSEGTLPGTSTLWIHFYDSPNNQVELPATEQTSLHQMLFAPTDQLFSKSQYECTVVLPKLMNIKGFPHMNRKARELYELYSSSRPFRHLYVSLETMSLFLEIYRISLMRHIPGKSDALVQKLARYLEEHCEEELDIERIKSTFQRNYNYLSTLFKAKLGTSIFCFHERQRIMKAAELLKNTSMNITEVSYALQFNSPYYFSRVFKKVMGESPTDYIKNIYRMK</sequence>
<dbReference type="InterPro" id="IPR018062">
    <property type="entry name" value="HTH_AraC-typ_CS"/>
</dbReference>
<evidence type="ECO:0000313" key="6">
    <source>
        <dbReference type="Proteomes" id="UP001597540"/>
    </source>
</evidence>
<dbReference type="InterPro" id="IPR013096">
    <property type="entry name" value="Cupin_2"/>
</dbReference>
<proteinExistence type="predicted"/>
<keyword evidence="2" id="KW-0238">DNA-binding</keyword>
<dbReference type="CDD" id="cd02208">
    <property type="entry name" value="cupin_RmlC-like"/>
    <property type="match status" value="1"/>
</dbReference>
<dbReference type="PANTHER" id="PTHR43280:SF2">
    <property type="entry name" value="HTH-TYPE TRANSCRIPTIONAL REGULATOR EXSA"/>
    <property type="match status" value="1"/>
</dbReference>
<reference evidence="6" key="1">
    <citation type="journal article" date="2019" name="Int. J. Syst. Evol. Microbiol.">
        <title>The Global Catalogue of Microorganisms (GCM) 10K type strain sequencing project: providing services to taxonomists for standard genome sequencing and annotation.</title>
        <authorList>
            <consortium name="The Broad Institute Genomics Platform"/>
            <consortium name="The Broad Institute Genome Sequencing Center for Infectious Disease"/>
            <person name="Wu L."/>
            <person name="Ma J."/>
        </authorList>
    </citation>
    <scope>NUCLEOTIDE SEQUENCE [LARGE SCALE GENOMIC DNA]</scope>
    <source>
        <strain evidence="6">KCTC 33849</strain>
    </source>
</reference>
<dbReference type="SUPFAM" id="SSF46689">
    <property type="entry name" value="Homeodomain-like"/>
    <property type="match status" value="1"/>
</dbReference>
<keyword evidence="6" id="KW-1185">Reference proteome</keyword>
<protein>
    <submittedName>
        <fullName evidence="5">Helix-turn-helix domain-containing protein</fullName>
    </submittedName>
</protein>
<evidence type="ECO:0000259" key="4">
    <source>
        <dbReference type="PROSITE" id="PS01124"/>
    </source>
</evidence>
<feature type="domain" description="HTH araC/xylS-type" evidence="4">
    <location>
        <begin position="192"/>
        <end position="290"/>
    </location>
</feature>
<dbReference type="RefSeq" id="WP_379261885.1">
    <property type="nucleotide sequence ID" value="NZ_JBHUMJ010000002.1"/>
</dbReference>